<dbReference type="PANTHER" id="PTHR33122">
    <property type="entry name" value="LIPID BINDING PROTEIN-RELATED"/>
    <property type="match status" value="1"/>
</dbReference>
<feature type="domain" description="Bifunctional inhibitor/plant lipid transfer protein/seed storage helical" evidence="2">
    <location>
        <begin position="27"/>
        <end position="99"/>
    </location>
</feature>
<dbReference type="SMART" id="SM00499">
    <property type="entry name" value="AAI"/>
    <property type="match status" value="1"/>
</dbReference>
<dbReference type="Gene3D" id="1.10.110.10">
    <property type="entry name" value="Plant lipid-transfer and hydrophobic proteins"/>
    <property type="match status" value="1"/>
</dbReference>
<dbReference type="InterPro" id="IPR039265">
    <property type="entry name" value="DIR1-like"/>
</dbReference>
<dbReference type="CDD" id="cd04660">
    <property type="entry name" value="nsLTP_like"/>
    <property type="match status" value="1"/>
</dbReference>
<dbReference type="Pfam" id="PF14368">
    <property type="entry name" value="LTP_2"/>
    <property type="match status" value="1"/>
</dbReference>
<feature type="signal peptide" evidence="1">
    <location>
        <begin position="1"/>
        <end position="23"/>
    </location>
</feature>
<dbReference type="SUPFAM" id="SSF47699">
    <property type="entry name" value="Bifunctional inhibitor/lipid-transfer protein/seed storage 2S albumin"/>
    <property type="match status" value="1"/>
</dbReference>
<protein>
    <submittedName>
        <fullName evidence="4">Lipid-transfer protein DIR1</fullName>
    </submittedName>
</protein>
<name>A0A6J1CC99_MOMCH</name>
<dbReference type="GO" id="GO:0009627">
    <property type="term" value="P:systemic acquired resistance"/>
    <property type="evidence" value="ECO:0007669"/>
    <property type="project" value="InterPro"/>
</dbReference>
<dbReference type="InterPro" id="IPR044741">
    <property type="entry name" value="NsLTP-like"/>
</dbReference>
<dbReference type="RefSeq" id="XP_022138173.1">
    <property type="nucleotide sequence ID" value="XM_022282481.1"/>
</dbReference>
<dbReference type="Proteomes" id="UP000504603">
    <property type="component" value="Unplaced"/>
</dbReference>
<evidence type="ECO:0000313" key="3">
    <source>
        <dbReference type="Proteomes" id="UP000504603"/>
    </source>
</evidence>
<dbReference type="InterPro" id="IPR036312">
    <property type="entry name" value="Bifun_inhib/LTP/seed_sf"/>
</dbReference>
<dbReference type="GO" id="GO:0005504">
    <property type="term" value="F:fatty acid binding"/>
    <property type="evidence" value="ECO:0007669"/>
    <property type="project" value="InterPro"/>
</dbReference>
<sequence length="99" mass="10431">MDRGHKVVAMALVLIVALGWGEAQTLCNMSIVGLYACRPSVTPPNPTPPSANCCTALSHADLHCFCAYRNSGALPSLGIDPNLALKLPEKCKLPNSPNC</sequence>
<reference evidence="4" key="1">
    <citation type="submission" date="2025-08" db="UniProtKB">
        <authorList>
            <consortium name="RefSeq"/>
        </authorList>
    </citation>
    <scope>IDENTIFICATION</scope>
    <source>
        <strain evidence="4">OHB3-1</strain>
    </source>
</reference>
<keyword evidence="3" id="KW-1185">Reference proteome</keyword>
<dbReference type="OrthoDB" id="643149at2759"/>
<evidence type="ECO:0000259" key="2">
    <source>
        <dbReference type="SMART" id="SM00499"/>
    </source>
</evidence>
<dbReference type="AlphaFoldDB" id="A0A6J1CC99"/>
<evidence type="ECO:0000313" key="4">
    <source>
        <dbReference type="RefSeq" id="XP_022138173.1"/>
    </source>
</evidence>
<gene>
    <name evidence="4" type="primary">LOC111009409</name>
</gene>
<feature type="chain" id="PRO_5026946976" evidence="1">
    <location>
        <begin position="24"/>
        <end position="99"/>
    </location>
</feature>
<proteinExistence type="predicted"/>
<accession>A0A6J1CC99</accession>
<dbReference type="PANTHER" id="PTHR33122:SF63">
    <property type="entry name" value="BIFUNCTIONAL INHIBITOR_PLANT LIPID TRANSFER PROTEIN_SEED STORAGE HELICAL DOMAIN-CONTAINING PROTEIN"/>
    <property type="match status" value="1"/>
</dbReference>
<dbReference type="InterPro" id="IPR016140">
    <property type="entry name" value="Bifunc_inhib/LTP/seed_store"/>
</dbReference>
<dbReference type="KEGG" id="mcha:111009409"/>
<dbReference type="GeneID" id="111009409"/>
<keyword evidence="1" id="KW-0732">Signal</keyword>
<organism evidence="3 4">
    <name type="scientific">Momordica charantia</name>
    <name type="common">Bitter gourd</name>
    <name type="synonym">Balsam pear</name>
    <dbReference type="NCBI Taxonomy" id="3673"/>
    <lineage>
        <taxon>Eukaryota</taxon>
        <taxon>Viridiplantae</taxon>
        <taxon>Streptophyta</taxon>
        <taxon>Embryophyta</taxon>
        <taxon>Tracheophyta</taxon>
        <taxon>Spermatophyta</taxon>
        <taxon>Magnoliopsida</taxon>
        <taxon>eudicotyledons</taxon>
        <taxon>Gunneridae</taxon>
        <taxon>Pentapetalae</taxon>
        <taxon>rosids</taxon>
        <taxon>fabids</taxon>
        <taxon>Cucurbitales</taxon>
        <taxon>Cucurbitaceae</taxon>
        <taxon>Momordiceae</taxon>
        <taxon>Momordica</taxon>
    </lineage>
</organism>
<evidence type="ECO:0000256" key="1">
    <source>
        <dbReference type="SAM" id="SignalP"/>
    </source>
</evidence>